<organism evidence="5 6">
    <name type="scientific">Fusarium torreyae</name>
    <dbReference type="NCBI Taxonomy" id="1237075"/>
    <lineage>
        <taxon>Eukaryota</taxon>
        <taxon>Fungi</taxon>
        <taxon>Dikarya</taxon>
        <taxon>Ascomycota</taxon>
        <taxon>Pezizomycotina</taxon>
        <taxon>Sordariomycetes</taxon>
        <taxon>Hypocreomycetidae</taxon>
        <taxon>Hypocreales</taxon>
        <taxon>Nectriaceae</taxon>
        <taxon>Fusarium</taxon>
    </lineage>
</organism>
<accession>A0A9W8RZN2</accession>
<dbReference type="GO" id="GO:0016491">
    <property type="term" value="F:oxidoreductase activity"/>
    <property type="evidence" value="ECO:0007669"/>
    <property type="project" value="UniProtKB-KW"/>
</dbReference>
<dbReference type="Gene3D" id="3.40.50.720">
    <property type="entry name" value="NAD(P)-binding Rossmann-like Domain"/>
    <property type="match status" value="1"/>
</dbReference>
<evidence type="ECO:0000256" key="3">
    <source>
        <dbReference type="ARBA" id="ARBA00023002"/>
    </source>
</evidence>
<dbReference type="InterPro" id="IPR008030">
    <property type="entry name" value="NmrA-like"/>
</dbReference>
<feature type="domain" description="NmrA-like" evidence="4">
    <location>
        <begin position="5"/>
        <end position="270"/>
    </location>
</feature>
<dbReference type="SUPFAM" id="SSF51735">
    <property type="entry name" value="NAD(P)-binding Rossmann-fold domains"/>
    <property type="match status" value="1"/>
</dbReference>
<dbReference type="OrthoDB" id="3358371at2759"/>
<evidence type="ECO:0000313" key="6">
    <source>
        <dbReference type="Proteomes" id="UP001152049"/>
    </source>
</evidence>
<reference evidence="5" key="1">
    <citation type="submission" date="2022-09" db="EMBL/GenBank/DDBJ databases">
        <title>Fusarium specimens isolated from Avocado Roots.</title>
        <authorList>
            <person name="Stajich J."/>
            <person name="Roper C."/>
            <person name="Heimlech-Rivalta G."/>
        </authorList>
    </citation>
    <scope>NUCLEOTIDE SEQUENCE</scope>
    <source>
        <strain evidence="5">CF00136</strain>
    </source>
</reference>
<comment type="similarity">
    <text evidence="1">Belongs to the NmrA-type oxidoreductase family.</text>
</comment>
<evidence type="ECO:0000256" key="2">
    <source>
        <dbReference type="ARBA" id="ARBA00022857"/>
    </source>
</evidence>
<dbReference type="Pfam" id="PF05368">
    <property type="entry name" value="NmrA"/>
    <property type="match status" value="1"/>
</dbReference>
<keyword evidence="3" id="KW-0560">Oxidoreductase</keyword>
<comment type="caution">
    <text evidence="5">The sequence shown here is derived from an EMBL/GenBank/DDBJ whole genome shotgun (WGS) entry which is preliminary data.</text>
</comment>
<name>A0A9W8RZN2_9HYPO</name>
<dbReference type="Gene3D" id="3.90.25.10">
    <property type="entry name" value="UDP-galactose 4-epimerase, domain 1"/>
    <property type="match status" value="1"/>
</dbReference>
<dbReference type="Proteomes" id="UP001152049">
    <property type="component" value="Unassembled WGS sequence"/>
</dbReference>
<dbReference type="EMBL" id="JAOQAZ010000016">
    <property type="protein sequence ID" value="KAJ4258197.1"/>
    <property type="molecule type" value="Genomic_DNA"/>
</dbReference>
<evidence type="ECO:0000313" key="5">
    <source>
        <dbReference type="EMBL" id="KAJ4258197.1"/>
    </source>
</evidence>
<keyword evidence="2" id="KW-0521">NADP</keyword>
<proteinExistence type="inferred from homology"/>
<protein>
    <recommendedName>
        <fullName evidence="4">NmrA-like domain-containing protein</fullName>
    </recommendedName>
</protein>
<dbReference type="PANTHER" id="PTHR42748">
    <property type="entry name" value="NITROGEN METABOLITE REPRESSION PROTEIN NMRA FAMILY MEMBER"/>
    <property type="match status" value="1"/>
</dbReference>
<dbReference type="AlphaFoldDB" id="A0A9W8RZN2"/>
<evidence type="ECO:0000259" key="4">
    <source>
        <dbReference type="Pfam" id="PF05368"/>
    </source>
</evidence>
<dbReference type="GO" id="GO:0005634">
    <property type="term" value="C:nucleus"/>
    <property type="evidence" value="ECO:0007669"/>
    <property type="project" value="TreeGrafter"/>
</dbReference>
<gene>
    <name evidence="5" type="ORF">NW762_008343</name>
</gene>
<dbReference type="PANTHER" id="PTHR42748:SF30">
    <property type="entry name" value="NMRA-LIKE DOMAIN-CONTAINING PROTEIN"/>
    <property type="match status" value="1"/>
</dbReference>
<evidence type="ECO:0000256" key="1">
    <source>
        <dbReference type="ARBA" id="ARBA00006328"/>
    </source>
</evidence>
<dbReference type="InterPro" id="IPR051164">
    <property type="entry name" value="NmrA-like_oxidored"/>
</dbReference>
<keyword evidence="6" id="KW-1185">Reference proteome</keyword>
<dbReference type="InterPro" id="IPR036291">
    <property type="entry name" value="NAD(P)-bd_dom_sf"/>
</dbReference>
<sequence length="330" mass="36477">MAAYLITQATGQQSQCVIKHLLEAGAKIHAVVRDIKKTPPVLTNPNITLFQGESKNFDDILQAAQGCKGAFLNTVPFPGLETLQAKTVVEACEKAGVESIVVSTTICTDKKSIWDTDEGKSISSLHQYYESKSEVENIVRAGKFQAYTILRPSVMHHVFYAPSVYKNFPRLPTDGELDDLLTGNDKLPFTDANDVGTYAAAALQDPAKFGGQDIDLANELLDFEQVRDILVMVSGRQVGIVKRTAEEVEKLGIDVPGQNFQRLAYMKDLNWVTEGAKEVQEKFGIPFTSLEQALQRDKARLLECLPDRTAVEFRHESFVAETDFELGMSG</sequence>